<feature type="compositionally biased region" description="Acidic residues" evidence="1">
    <location>
        <begin position="108"/>
        <end position="146"/>
    </location>
</feature>
<protein>
    <submittedName>
        <fullName evidence="2">Uncharacterized protein</fullName>
    </submittedName>
</protein>
<evidence type="ECO:0000313" key="3">
    <source>
        <dbReference type="Proteomes" id="UP001362999"/>
    </source>
</evidence>
<proteinExistence type="predicted"/>
<feature type="compositionally biased region" description="Polar residues" evidence="1">
    <location>
        <begin position="1"/>
        <end position="19"/>
    </location>
</feature>
<sequence>MPPRSSNRATKPTTKSKYTPASPKRARKKPKSSPQKKQAPKKKPAKGQKKSATESSAPSSDTLIPPNASTAASDDPANNEDESEFPINLAKTVATRKAAAKRTSREEGDGENAGEEGDDENSDEEEEEEEDSNEEEDEEDEEEEEEAPPKKRAKTKGTVLYSTVNPAIDVEITVTVTVYSRKEFSKKANKRAAEGSAMLMITSGLAYGTFARSLVDKVSQIAKLPSTPSFQDLECHFQVPRHVSTFVRLFNVTDYTTMIANGAKGKDPKINFHVVLECDGDSNDVDSEPATKPKKKSKIPSEKGISAANIEINNKIGQLRAKWTCNVNDGSDYCWILGETREHITLHNPHFEAWAAAWAQGSADLLTPPDLPLFRGKTKEGEVAPRTLLQRRLAAKEPQSNAPIINFSLPDALFGMMNGGQNPPAAAAPPAPPANLMLLPPNTQVGPSSSIDEFCIFYGLSADISTKLTANGYQDTDIFYLVSIEDLKEMKFLLGQIAQLREAVRKWAVTI</sequence>
<reference evidence="2 3" key="1">
    <citation type="journal article" date="2024" name="J Genomics">
        <title>Draft genome sequencing and assembly of Favolaschia claudopus CIRM-BRFM 2984 isolated from oak limbs.</title>
        <authorList>
            <person name="Navarro D."/>
            <person name="Drula E."/>
            <person name="Chaduli D."/>
            <person name="Cazenave R."/>
            <person name="Ahrendt S."/>
            <person name="Wang J."/>
            <person name="Lipzen A."/>
            <person name="Daum C."/>
            <person name="Barry K."/>
            <person name="Grigoriev I.V."/>
            <person name="Favel A."/>
            <person name="Rosso M.N."/>
            <person name="Martin F."/>
        </authorList>
    </citation>
    <scope>NUCLEOTIDE SEQUENCE [LARGE SCALE GENOMIC DNA]</scope>
    <source>
        <strain evidence="2 3">CIRM-BRFM 2984</strain>
    </source>
</reference>
<feature type="region of interest" description="Disordered" evidence="1">
    <location>
        <begin position="1"/>
        <end position="156"/>
    </location>
</feature>
<comment type="caution">
    <text evidence="2">The sequence shown here is derived from an EMBL/GenBank/DDBJ whole genome shotgun (WGS) entry which is preliminary data.</text>
</comment>
<dbReference type="EMBL" id="JAWWNJ010000209">
    <property type="protein sequence ID" value="KAK6971588.1"/>
    <property type="molecule type" value="Genomic_DNA"/>
</dbReference>
<gene>
    <name evidence="2" type="ORF">R3P38DRAFT_2586963</name>
</gene>
<organism evidence="2 3">
    <name type="scientific">Favolaschia claudopus</name>
    <dbReference type="NCBI Taxonomy" id="2862362"/>
    <lineage>
        <taxon>Eukaryota</taxon>
        <taxon>Fungi</taxon>
        <taxon>Dikarya</taxon>
        <taxon>Basidiomycota</taxon>
        <taxon>Agaricomycotina</taxon>
        <taxon>Agaricomycetes</taxon>
        <taxon>Agaricomycetidae</taxon>
        <taxon>Agaricales</taxon>
        <taxon>Marasmiineae</taxon>
        <taxon>Mycenaceae</taxon>
        <taxon>Favolaschia</taxon>
    </lineage>
</organism>
<feature type="compositionally biased region" description="Polar residues" evidence="1">
    <location>
        <begin position="53"/>
        <end position="72"/>
    </location>
</feature>
<evidence type="ECO:0000313" key="2">
    <source>
        <dbReference type="EMBL" id="KAK6971588.1"/>
    </source>
</evidence>
<accession>A0AAV9Z576</accession>
<dbReference type="Proteomes" id="UP001362999">
    <property type="component" value="Unassembled WGS sequence"/>
</dbReference>
<evidence type="ECO:0000256" key="1">
    <source>
        <dbReference type="SAM" id="MobiDB-lite"/>
    </source>
</evidence>
<feature type="region of interest" description="Disordered" evidence="1">
    <location>
        <begin position="283"/>
        <end position="302"/>
    </location>
</feature>
<name>A0AAV9Z576_9AGAR</name>
<feature type="compositionally biased region" description="Basic residues" evidence="1">
    <location>
        <begin position="38"/>
        <end position="49"/>
    </location>
</feature>
<keyword evidence="3" id="KW-1185">Reference proteome</keyword>
<dbReference type="AlphaFoldDB" id="A0AAV9Z576"/>